<proteinExistence type="predicted"/>
<evidence type="ECO:0000313" key="5">
    <source>
        <dbReference type="EMBL" id="CAB4956928.1"/>
    </source>
</evidence>
<dbReference type="SUPFAM" id="SSF54909">
    <property type="entry name" value="Dimeric alpha+beta barrel"/>
    <property type="match status" value="1"/>
</dbReference>
<gene>
    <name evidence="2" type="ORF">UFOPK2656_03214</name>
    <name evidence="3" type="ORF">UFOPK3099_01986</name>
    <name evidence="4" type="ORF">UFOPK3267_01606</name>
    <name evidence="5" type="ORF">UFOPK3651_03248</name>
    <name evidence="6" type="ORF">UFOPK3931_02130</name>
    <name evidence="1" type="ORF">UFOPK4189_03208</name>
</gene>
<dbReference type="EMBL" id="CAFAAV010000172">
    <property type="protein sequence ID" value="CAB4829999.1"/>
    <property type="molecule type" value="Genomic_DNA"/>
</dbReference>
<evidence type="ECO:0000313" key="3">
    <source>
        <dbReference type="EMBL" id="CAB4829999.1"/>
    </source>
</evidence>
<dbReference type="EMBL" id="CAFBIY010000086">
    <property type="protein sequence ID" value="CAB4851580.1"/>
    <property type="molecule type" value="Genomic_DNA"/>
</dbReference>
<evidence type="ECO:0000313" key="1">
    <source>
        <dbReference type="EMBL" id="CAB4365463.1"/>
    </source>
</evidence>
<organism evidence="4">
    <name type="scientific">freshwater metagenome</name>
    <dbReference type="NCBI Taxonomy" id="449393"/>
    <lineage>
        <taxon>unclassified sequences</taxon>
        <taxon>metagenomes</taxon>
        <taxon>ecological metagenomes</taxon>
    </lineage>
</organism>
<protein>
    <submittedName>
        <fullName evidence="4">Unannotated protein</fullName>
    </submittedName>
</protein>
<sequence>MSEAKPIKHKYGIIDSDYGLFLATRPPEEDGPIYMVNLMKYHEVAQYAEGSVVDTTISGREADDRYNPTAILSKIGAAVVFVADVESNLVGEEDWDRIAIVRYATRSSFIEMQSRNDFAEKHEHKAAGMQRTTIVCCRPEDLALDTRDRPSPEPDRWVAMVVRQTADRANAFAAIPGATNLTAEGTIIGDGRRWDTVQFIAVDSPDEVARIATSLSDCAPGEVYVMGLRASLDAITKG</sequence>
<dbReference type="EMBL" id="CAEZYF010000032">
    <property type="protein sequence ID" value="CAB4745706.1"/>
    <property type="molecule type" value="Genomic_DNA"/>
</dbReference>
<name>A0A6J7C1V5_9ZZZZ</name>
<evidence type="ECO:0000313" key="4">
    <source>
        <dbReference type="EMBL" id="CAB4851580.1"/>
    </source>
</evidence>
<dbReference type="EMBL" id="CAFBOL010000065">
    <property type="protein sequence ID" value="CAB5000892.1"/>
    <property type="molecule type" value="Genomic_DNA"/>
</dbReference>
<reference evidence="4" key="1">
    <citation type="submission" date="2020-05" db="EMBL/GenBank/DDBJ databases">
        <authorList>
            <person name="Chiriac C."/>
            <person name="Salcher M."/>
            <person name="Ghai R."/>
            <person name="Kavagutti S V."/>
        </authorList>
    </citation>
    <scope>NUCLEOTIDE SEQUENCE</scope>
</reference>
<evidence type="ECO:0000313" key="2">
    <source>
        <dbReference type="EMBL" id="CAB4745706.1"/>
    </source>
</evidence>
<dbReference type="InterPro" id="IPR011008">
    <property type="entry name" value="Dimeric_a/b-barrel"/>
</dbReference>
<accession>A0A6J7C1V5</accession>
<dbReference type="AlphaFoldDB" id="A0A6J7C1V5"/>
<dbReference type="EMBL" id="CAFBMT010000033">
    <property type="protein sequence ID" value="CAB4956928.1"/>
    <property type="molecule type" value="Genomic_DNA"/>
</dbReference>
<dbReference type="Gene3D" id="3.30.70.100">
    <property type="match status" value="1"/>
</dbReference>
<dbReference type="EMBL" id="CAESGF010000032">
    <property type="protein sequence ID" value="CAB4365463.1"/>
    <property type="molecule type" value="Genomic_DNA"/>
</dbReference>
<evidence type="ECO:0000313" key="6">
    <source>
        <dbReference type="EMBL" id="CAB5000892.1"/>
    </source>
</evidence>